<dbReference type="SUPFAM" id="SSF56219">
    <property type="entry name" value="DNase I-like"/>
    <property type="match status" value="1"/>
</dbReference>
<protein>
    <submittedName>
        <fullName evidence="3">Endonuclease/exonuclease/phosphatase family protein</fullName>
    </submittedName>
</protein>
<comment type="caution">
    <text evidence="3">The sequence shown here is derived from an EMBL/GenBank/DDBJ whole genome shotgun (WGS) entry which is preliminary data.</text>
</comment>
<feature type="domain" description="Endonuclease/exonuclease/phosphatase" evidence="2">
    <location>
        <begin position="103"/>
        <end position="308"/>
    </location>
</feature>
<keyword evidence="1" id="KW-1133">Transmembrane helix</keyword>
<dbReference type="Proteomes" id="UP001499990">
    <property type="component" value="Unassembled WGS sequence"/>
</dbReference>
<feature type="transmembrane region" description="Helical" evidence="1">
    <location>
        <begin position="41"/>
        <end position="61"/>
    </location>
</feature>
<evidence type="ECO:0000259" key="2">
    <source>
        <dbReference type="Pfam" id="PF03372"/>
    </source>
</evidence>
<gene>
    <name evidence="3" type="ORF">GCM10020367_33530</name>
</gene>
<evidence type="ECO:0000313" key="4">
    <source>
        <dbReference type="Proteomes" id="UP001499990"/>
    </source>
</evidence>
<dbReference type="PROSITE" id="PS51257">
    <property type="entry name" value="PROKAR_LIPOPROTEIN"/>
    <property type="match status" value="1"/>
</dbReference>
<evidence type="ECO:0000313" key="3">
    <source>
        <dbReference type="EMBL" id="GAA3373476.1"/>
    </source>
</evidence>
<dbReference type="EMBL" id="BAAAYL010000001">
    <property type="protein sequence ID" value="GAA3373476.1"/>
    <property type="molecule type" value="Genomic_DNA"/>
</dbReference>
<keyword evidence="4" id="KW-1185">Reference proteome</keyword>
<keyword evidence="3" id="KW-0255">Endonuclease</keyword>
<feature type="transmembrane region" description="Helical" evidence="1">
    <location>
        <begin position="68"/>
        <end position="86"/>
    </location>
</feature>
<dbReference type="InterPro" id="IPR036691">
    <property type="entry name" value="Endo/exonu/phosph_ase_sf"/>
</dbReference>
<keyword evidence="3" id="KW-0540">Nuclease</keyword>
<accession>A0ABP6SD18</accession>
<dbReference type="InterPro" id="IPR005135">
    <property type="entry name" value="Endo/exonuclease/phosphatase"/>
</dbReference>
<organism evidence="3 4">
    <name type="scientific">Streptomyces sannanensis</name>
    <dbReference type="NCBI Taxonomy" id="285536"/>
    <lineage>
        <taxon>Bacteria</taxon>
        <taxon>Bacillati</taxon>
        <taxon>Actinomycetota</taxon>
        <taxon>Actinomycetes</taxon>
        <taxon>Kitasatosporales</taxon>
        <taxon>Streptomycetaceae</taxon>
        <taxon>Streptomyces</taxon>
    </lineage>
</organism>
<keyword evidence="3" id="KW-0378">Hydrolase</keyword>
<name>A0ABP6SD18_9ACTN</name>
<dbReference type="GO" id="GO:0004519">
    <property type="term" value="F:endonuclease activity"/>
    <property type="evidence" value="ECO:0007669"/>
    <property type="project" value="UniProtKB-KW"/>
</dbReference>
<keyword evidence="1" id="KW-0472">Membrane</keyword>
<evidence type="ECO:0000256" key="1">
    <source>
        <dbReference type="SAM" id="Phobius"/>
    </source>
</evidence>
<dbReference type="Pfam" id="PF03372">
    <property type="entry name" value="Exo_endo_phos"/>
    <property type="match status" value="1"/>
</dbReference>
<sequence length="338" mass="35220">MHTRTVRAVSAWAAGAVLTGLSAVVGCRAFGVDGVTPVPQALAFLPWLLVPAAVALALAALARWRPGLVWALVVLAVIGWFCRPYGAGSTGAEGPVVAPLRVLTANVEFGRGTDALVAAVLRDEPDLVFVQECEYACAGALTARVPSSAYPYRALPGAGGSRGSAILSRYPLRPTEGIDGAMEMPGAVVLVQGEAVRLQLAHPLPPIPRGVGAWREELGRLRNFAATARDEPLLLAGDFNASQDHAAFRAVLDAGGLHDSARLAGASRTPSWPADDRYPMGTQIDHVLVSDDFSVRSALFLGLAPSDHRALLVELDLHKGSRVARAPAAADAGGDGRS</sequence>
<keyword evidence="1" id="KW-0812">Transmembrane</keyword>
<reference evidence="4" key="1">
    <citation type="journal article" date="2019" name="Int. J. Syst. Evol. Microbiol.">
        <title>The Global Catalogue of Microorganisms (GCM) 10K type strain sequencing project: providing services to taxonomists for standard genome sequencing and annotation.</title>
        <authorList>
            <consortium name="The Broad Institute Genomics Platform"/>
            <consortium name="The Broad Institute Genome Sequencing Center for Infectious Disease"/>
            <person name="Wu L."/>
            <person name="Ma J."/>
        </authorList>
    </citation>
    <scope>NUCLEOTIDE SEQUENCE [LARGE SCALE GENOMIC DNA]</scope>
    <source>
        <strain evidence="4">JCM 9651</strain>
    </source>
</reference>
<dbReference type="Gene3D" id="3.60.10.10">
    <property type="entry name" value="Endonuclease/exonuclease/phosphatase"/>
    <property type="match status" value="1"/>
</dbReference>
<dbReference type="RefSeq" id="WP_345038288.1">
    <property type="nucleotide sequence ID" value="NZ_BAAAYL010000001.1"/>
</dbReference>
<proteinExistence type="predicted"/>